<evidence type="ECO:0000256" key="10">
    <source>
        <dbReference type="ARBA" id="ARBA00049169"/>
    </source>
</evidence>
<evidence type="ECO:0000256" key="5">
    <source>
        <dbReference type="ARBA" id="ARBA00022964"/>
    </source>
</evidence>
<keyword evidence="6" id="KW-1133">Transmembrane helix</keyword>
<comment type="subcellular location">
    <subcellularLocation>
        <location evidence="2">Endoplasmic reticulum membrane</location>
        <topology evidence="2">Single-pass type II membrane protein</topology>
    </subcellularLocation>
</comment>
<keyword evidence="3" id="KW-0812">Transmembrane</keyword>
<dbReference type="SMART" id="SM00254">
    <property type="entry name" value="ShKT"/>
    <property type="match status" value="1"/>
</dbReference>
<dbReference type="SMART" id="SM00702">
    <property type="entry name" value="P4Hc"/>
    <property type="match status" value="1"/>
</dbReference>
<evidence type="ECO:0000256" key="3">
    <source>
        <dbReference type="ARBA" id="ARBA00022692"/>
    </source>
</evidence>
<comment type="cofactor">
    <cofactor evidence="1">
        <name>L-ascorbate</name>
        <dbReference type="ChEBI" id="CHEBI:38290"/>
    </cofactor>
</comment>
<proteinExistence type="predicted"/>
<keyword evidence="7" id="KW-0560">Oxidoreductase</keyword>
<name>A0A835YA09_9CHLO</name>
<dbReference type="OrthoDB" id="420380at2759"/>
<sequence>MRSFGWLTAWLLFGLSPSSTTAFSSLRVKELYAGWDDQAPYRPDVSETSVHVISWSPRAFVIRNLLSDMECTHIAEQAQVRMRRSTVVSNEDGSSVLSDYRTSYGTFIRRGSTPVVQAVEDRVAWLTRAPVINQEAMQVLRYGRGQFYKPHTDSLSDDSPRMATVLLYLSDPELGGETAFPQATEWADPAMPEKFGPFSECVKSNVAFKPRRGDALLFWSVQPDGKTLDPFSEHEGCPVLQGVKWTGTVWVHTSPHRMEEFNATTGRFNPPGPGETDDPGFCVDAHASCEEWASKGECKRNASYMTGHGNQVGQCRRACGVCEPCAEGDRDCYNRNRESQGYLVYDPQELLEGGERRRAQEAADEAEL</sequence>
<keyword evidence="14" id="KW-1185">Reference proteome</keyword>
<evidence type="ECO:0000256" key="4">
    <source>
        <dbReference type="ARBA" id="ARBA00022723"/>
    </source>
</evidence>
<dbReference type="AlphaFoldDB" id="A0A835YA09"/>
<keyword evidence="5" id="KW-0223">Dioxygenase</keyword>
<keyword evidence="4" id="KW-0479">Metal-binding</keyword>
<dbReference type="InterPro" id="IPR003582">
    <property type="entry name" value="ShKT_dom"/>
</dbReference>
<dbReference type="Pfam" id="PF13640">
    <property type="entry name" value="2OG-FeII_Oxy_3"/>
    <property type="match status" value="1"/>
</dbReference>
<dbReference type="InterPro" id="IPR045054">
    <property type="entry name" value="P4HA-like"/>
</dbReference>
<dbReference type="GO" id="GO:0004656">
    <property type="term" value="F:procollagen-proline 4-dioxygenase activity"/>
    <property type="evidence" value="ECO:0007669"/>
    <property type="project" value="UniProtKB-EC"/>
</dbReference>
<evidence type="ECO:0000256" key="11">
    <source>
        <dbReference type="SAM" id="SignalP"/>
    </source>
</evidence>
<dbReference type="Proteomes" id="UP000612055">
    <property type="component" value="Unassembled WGS sequence"/>
</dbReference>
<keyword evidence="11" id="KW-0732">Signal</keyword>
<evidence type="ECO:0000259" key="12">
    <source>
        <dbReference type="PROSITE" id="PS51471"/>
    </source>
</evidence>
<protein>
    <recommendedName>
        <fullName evidence="12">Fe2OG dioxygenase domain-containing protein</fullName>
    </recommendedName>
</protein>
<gene>
    <name evidence="13" type="ORF">HYH03_002695</name>
</gene>
<evidence type="ECO:0000256" key="9">
    <source>
        <dbReference type="ARBA" id="ARBA00023136"/>
    </source>
</evidence>
<evidence type="ECO:0000256" key="2">
    <source>
        <dbReference type="ARBA" id="ARBA00004648"/>
    </source>
</evidence>
<comment type="catalytic activity">
    <reaction evidence="10">
        <text>L-prolyl-[collagen] + 2-oxoglutarate + O2 = trans-4-hydroxy-L-prolyl-[collagen] + succinate + CO2</text>
        <dbReference type="Rhea" id="RHEA:18945"/>
        <dbReference type="Rhea" id="RHEA-COMP:11676"/>
        <dbReference type="Rhea" id="RHEA-COMP:11680"/>
        <dbReference type="ChEBI" id="CHEBI:15379"/>
        <dbReference type="ChEBI" id="CHEBI:16526"/>
        <dbReference type="ChEBI" id="CHEBI:16810"/>
        <dbReference type="ChEBI" id="CHEBI:30031"/>
        <dbReference type="ChEBI" id="CHEBI:50342"/>
        <dbReference type="ChEBI" id="CHEBI:61965"/>
        <dbReference type="EC" id="1.14.11.2"/>
    </reaction>
</comment>
<organism evidence="13 14">
    <name type="scientific">Edaphochlamys debaryana</name>
    <dbReference type="NCBI Taxonomy" id="47281"/>
    <lineage>
        <taxon>Eukaryota</taxon>
        <taxon>Viridiplantae</taxon>
        <taxon>Chlorophyta</taxon>
        <taxon>core chlorophytes</taxon>
        <taxon>Chlorophyceae</taxon>
        <taxon>CS clade</taxon>
        <taxon>Chlamydomonadales</taxon>
        <taxon>Chlamydomonadales incertae sedis</taxon>
        <taxon>Edaphochlamys</taxon>
    </lineage>
</organism>
<feature type="signal peptide" evidence="11">
    <location>
        <begin position="1"/>
        <end position="22"/>
    </location>
</feature>
<feature type="domain" description="Fe2OG dioxygenase" evidence="12">
    <location>
        <begin position="133"/>
        <end position="253"/>
    </location>
</feature>
<dbReference type="InterPro" id="IPR044862">
    <property type="entry name" value="Pro_4_hyd_alph_FE2OG_OXY"/>
</dbReference>
<dbReference type="EMBL" id="JAEHOE010000007">
    <property type="protein sequence ID" value="KAG2499110.1"/>
    <property type="molecule type" value="Genomic_DNA"/>
</dbReference>
<dbReference type="GO" id="GO:0005789">
    <property type="term" value="C:endoplasmic reticulum membrane"/>
    <property type="evidence" value="ECO:0007669"/>
    <property type="project" value="UniProtKB-SubCell"/>
</dbReference>
<dbReference type="InterPro" id="IPR006620">
    <property type="entry name" value="Pro_4_hyd_alph"/>
</dbReference>
<dbReference type="GO" id="GO:0005506">
    <property type="term" value="F:iron ion binding"/>
    <property type="evidence" value="ECO:0007669"/>
    <property type="project" value="InterPro"/>
</dbReference>
<feature type="chain" id="PRO_5032858258" description="Fe2OG dioxygenase domain-containing protein" evidence="11">
    <location>
        <begin position="23"/>
        <end position="368"/>
    </location>
</feature>
<reference evidence="13" key="1">
    <citation type="journal article" date="2020" name="bioRxiv">
        <title>Comparative genomics of Chlamydomonas.</title>
        <authorList>
            <person name="Craig R.J."/>
            <person name="Hasan A.R."/>
            <person name="Ness R.W."/>
            <person name="Keightley P.D."/>
        </authorList>
    </citation>
    <scope>NUCLEOTIDE SEQUENCE</scope>
    <source>
        <strain evidence="13">CCAP 11/70</strain>
    </source>
</reference>
<keyword evidence="9" id="KW-0472">Membrane</keyword>
<comment type="caution">
    <text evidence="13">The sequence shown here is derived from an EMBL/GenBank/DDBJ whole genome shotgun (WGS) entry which is preliminary data.</text>
</comment>
<keyword evidence="8" id="KW-0408">Iron</keyword>
<dbReference type="Gene3D" id="2.60.120.620">
    <property type="entry name" value="q2cbj1_9rhob like domain"/>
    <property type="match status" value="1"/>
</dbReference>
<evidence type="ECO:0000256" key="1">
    <source>
        <dbReference type="ARBA" id="ARBA00001961"/>
    </source>
</evidence>
<dbReference type="PANTHER" id="PTHR10869:SF238">
    <property type="entry name" value="PROLYL 4-HYDROXYLASE 6-RELATED"/>
    <property type="match status" value="1"/>
</dbReference>
<evidence type="ECO:0000256" key="6">
    <source>
        <dbReference type="ARBA" id="ARBA00022989"/>
    </source>
</evidence>
<evidence type="ECO:0000256" key="8">
    <source>
        <dbReference type="ARBA" id="ARBA00023004"/>
    </source>
</evidence>
<dbReference type="InterPro" id="IPR005123">
    <property type="entry name" value="Oxoglu/Fe-dep_dioxygenase_dom"/>
</dbReference>
<evidence type="ECO:0000313" key="14">
    <source>
        <dbReference type="Proteomes" id="UP000612055"/>
    </source>
</evidence>
<evidence type="ECO:0000256" key="7">
    <source>
        <dbReference type="ARBA" id="ARBA00023002"/>
    </source>
</evidence>
<dbReference type="PROSITE" id="PS51471">
    <property type="entry name" value="FE2OG_OXY"/>
    <property type="match status" value="1"/>
</dbReference>
<dbReference type="GO" id="GO:0031418">
    <property type="term" value="F:L-ascorbic acid binding"/>
    <property type="evidence" value="ECO:0007669"/>
    <property type="project" value="InterPro"/>
</dbReference>
<accession>A0A835YA09</accession>
<dbReference type="Pfam" id="PF01549">
    <property type="entry name" value="ShK"/>
    <property type="match status" value="1"/>
</dbReference>
<dbReference type="PANTHER" id="PTHR10869">
    <property type="entry name" value="PROLYL 4-HYDROXYLASE ALPHA SUBUNIT"/>
    <property type="match status" value="1"/>
</dbReference>
<evidence type="ECO:0000313" key="13">
    <source>
        <dbReference type="EMBL" id="KAG2499110.1"/>
    </source>
</evidence>